<dbReference type="AlphaFoldDB" id="A0AA40C1C3"/>
<name>A0AA40C1C3_9PEZI</name>
<evidence type="ECO:0000313" key="3">
    <source>
        <dbReference type="Proteomes" id="UP001174934"/>
    </source>
</evidence>
<reference evidence="2" key="1">
    <citation type="submission" date="2023-06" db="EMBL/GenBank/DDBJ databases">
        <title>Genome-scale phylogeny and comparative genomics of the fungal order Sordariales.</title>
        <authorList>
            <consortium name="Lawrence Berkeley National Laboratory"/>
            <person name="Hensen N."/>
            <person name="Bonometti L."/>
            <person name="Westerberg I."/>
            <person name="Brannstrom I.O."/>
            <person name="Guillou S."/>
            <person name="Cros-Aarteil S."/>
            <person name="Calhoun S."/>
            <person name="Haridas S."/>
            <person name="Kuo A."/>
            <person name="Mondo S."/>
            <person name="Pangilinan J."/>
            <person name="Riley R."/>
            <person name="LaButti K."/>
            <person name="Andreopoulos B."/>
            <person name="Lipzen A."/>
            <person name="Chen C."/>
            <person name="Yanf M."/>
            <person name="Daum C."/>
            <person name="Ng V."/>
            <person name="Clum A."/>
            <person name="Steindorff A."/>
            <person name="Ohm R."/>
            <person name="Martin F."/>
            <person name="Silar P."/>
            <person name="Natvig D."/>
            <person name="Lalanne C."/>
            <person name="Gautier V."/>
            <person name="Ament-velasquez S.L."/>
            <person name="Kruys A."/>
            <person name="Hutchinson M.I."/>
            <person name="Powell A.J."/>
            <person name="Barry K."/>
            <person name="Miller A.N."/>
            <person name="Grigoriev I.V."/>
            <person name="Debuchy R."/>
            <person name="Gladieux P."/>
            <person name="Thoren M.H."/>
            <person name="Johannesson H."/>
        </authorList>
    </citation>
    <scope>NUCLEOTIDE SEQUENCE</scope>
    <source>
        <strain evidence="2">SMH3391-2</strain>
    </source>
</reference>
<feature type="compositionally biased region" description="Basic and acidic residues" evidence="1">
    <location>
        <begin position="82"/>
        <end position="92"/>
    </location>
</feature>
<comment type="caution">
    <text evidence="2">The sequence shown here is derived from an EMBL/GenBank/DDBJ whole genome shotgun (WGS) entry which is preliminary data.</text>
</comment>
<gene>
    <name evidence="2" type="ORF">B0T17DRAFT_286954</name>
</gene>
<feature type="region of interest" description="Disordered" evidence="1">
    <location>
        <begin position="70"/>
        <end position="114"/>
    </location>
</feature>
<proteinExistence type="predicted"/>
<sequence length="153" mass="16248">MPSSHKSWGLCHICGDRIMPQSVCSACGHSRCRKCTHSATDLVSGEHRASAVCSTVRSITPDALSVLGVKSTLGHQSPTRSESTRAEQKEESYNPPDGPQTPQTNTKRASVPIRHRRSDCKGKGCGATDFHNHCTGCICSKAASISEAAKSLG</sequence>
<evidence type="ECO:0000256" key="1">
    <source>
        <dbReference type="SAM" id="MobiDB-lite"/>
    </source>
</evidence>
<dbReference type="EMBL" id="JAULSR010000004">
    <property type="protein sequence ID" value="KAK0621365.1"/>
    <property type="molecule type" value="Genomic_DNA"/>
</dbReference>
<protein>
    <submittedName>
        <fullName evidence="2">Uncharacterized protein</fullName>
    </submittedName>
</protein>
<dbReference type="Proteomes" id="UP001174934">
    <property type="component" value="Unassembled WGS sequence"/>
</dbReference>
<keyword evidence="3" id="KW-1185">Reference proteome</keyword>
<organism evidence="2 3">
    <name type="scientific">Bombardia bombarda</name>
    <dbReference type="NCBI Taxonomy" id="252184"/>
    <lineage>
        <taxon>Eukaryota</taxon>
        <taxon>Fungi</taxon>
        <taxon>Dikarya</taxon>
        <taxon>Ascomycota</taxon>
        <taxon>Pezizomycotina</taxon>
        <taxon>Sordariomycetes</taxon>
        <taxon>Sordariomycetidae</taxon>
        <taxon>Sordariales</taxon>
        <taxon>Lasiosphaeriaceae</taxon>
        <taxon>Bombardia</taxon>
    </lineage>
</organism>
<evidence type="ECO:0000313" key="2">
    <source>
        <dbReference type="EMBL" id="KAK0621365.1"/>
    </source>
</evidence>
<accession>A0AA40C1C3</accession>